<dbReference type="PRINTS" id="PR00080">
    <property type="entry name" value="SDRFAMILY"/>
</dbReference>
<reference evidence="5 6" key="1">
    <citation type="submission" date="2018-10" db="EMBL/GenBank/DDBJ databases">
        <title>Genomic Encyclopedia of Type Strains, Phase IV (KMG-IV): sequencing the most valuable type-strain genomes for metagenomic binning, comparative biology and taxonomic classification.</title>
        <authorList>
            <person name="Goeker M."/>
        </authorList>
    </citation>
    <scope>NUCLEOTIDE SEQUENCE [LARGE SCALE GENOMIC DNA]</scope>
    <source>
        <strain evidence="5 6">DSM 12769</strain>
    </source>
</reference>
<dbReference type="InterPro" id="IPR002347">
    <property type="entry name" value="SDR_fam"/>
</dbReference>
<dbReference type="InterPro" id="IPR036291">
    <property type="entry name" value="NAD(P)-bd_dom_sf"/>
</dbReference>
<dbReference type="PANTHER" id="PTHR43963">
    <property type="entry name" value="CARBONYL REDUCTASE 1-RELATED"/>
    <property type="match status" value="1"/>
</dbReference>
<evidence type="ECO:0000313" key="6">
    <source>
        <dbReference type="Proteomes" id="UP000275461"/>
    </source>
</evidence>
<evidence type="ECO:0000313" key="5">
    <source>
        <dbReference type="EMBL" id="RLK50289.1"/>
    </source>
</evidence>
<protein>
    <submittedName>
        <fullName evidence="5">NAD(P)-dependent dehydrogenase (Short-subunit alcohol dehydrogenase family)</fullName>
    </submittedName>
</protein>
<sequence length="239" mass="25506">MTAERTALVTGGCRGIGVEVARQLARKDYRVVITSRDGLAGKAAADKLRSEGLAVSHQPLELTRQESVRRLAAYLAEHFGRLDVLVNNAGDFVDPDLDDPRQANVLQAPLSHLQDSFDTNVLGTVRICQAVVPMMRPHGGCIVNVSSGYGQLTGMRAGFPGYRISKTALNALTRVLAAELEADEIRVNSVDPGWTRTRMGGQNAPRSAAEAAAGIVWAATLPTDGPTGGFFRDGTAIPW</sequence>
<comment type="similarity">
    <text evidence="1 4">Belongs to the short-chain dehydrogenases/reductases (SDR) family.</text>
</comment>
<proteinExistence type="inferred from homology"/>
<name>A0A498C5K5_9GAMM</name>
<dbReference type="Gene3D" id="3.40.50.720">
    <property type="entry name" value="NAD(P)-binding Rossmann-like Domain"/>
    <property type="match status" value="1"/>
</dbReference>
<accession>A0A498C5K5</accession>
<dbReference type="RefSeq" id="WP_121440789.1">
    <property type="nucleotide sequence ID" value="NZ_RCDA01000001.1"/>
</dbReference>
<dbReference type="SUPFAM" id="SSF51735">
    <property type="entry name" value="NAD(P)-binding Rossmann-fold domains"/>
    <property type="match status" value="1"/>
</dbReference>
<evidence type="ECO:0000256" key="2">
    <source>
        <dbReference type="ARBA" id="ARBA00022857"/>
    </source>
</evidence>
<keyword evidence="6" id="KW-1185">Reference proteome</keyword>
<dbReference type="EMBL" id="RCDA01000001">
    <property type="protein sequence ID" value="RLK50289.1"/>
    <property type="molecule type" value="Genomic_DNA"/>
</dbReference>
<dbReference type="AlphaFoldDB" id="A0A498C5K5"/>
<dbReference type="GO" id="GO:0016491">
    <property type="term" value="F:oxidoreductase activity"/>
    <property type="evidence" value="ECO:0007669"/>
    <property type="project" value="UniProtKB-KW"/>
</dbReference>
<dbReference type="PANTHER" id="PTHR43963:SF6">
    <property type="entry name" value="CHAIN DEHYDROGENASE FAMILY PROTEIN, PUTATIVE (AFU_ORTHOLOGUE AFUA_3G15350)-RELATED"/>
    <property type="match status" value="1"/>
</dbReference>
<dbReference type="PRINTS" id="PR00081">
    <property type="entry name" value="GDHRDH"/>
</dbReference>
<comment type="caution">
    <text evidence="5">The sequence shown here is derived from an EMBL/GenBank/DDBJ whole genome shotgun (WGS) entry which is preliminary data.</text>
</comment>
<evidence type="ECO:0000256" key="4">
    <source>
        <dbReference type="RuleBase" id="RU000363"/>
    </source>
</evidence>
<dbReference type="Pfam" id="PF00106">
    <property type="entry name" value="adh_short"/>
    <property type="match status" value="1"/>
</dbReference>
<dbReference type="Proteomes" id="UP000275461">
    <property type="component" value="Unassembled WGS sequence"/>
</dbReference>
<keyword evidence="3" id="KW-0560">Oxidoreductase</keyword>
<evidence type="ECO:0000256" key="3">
    <source>
        <dbReference type="ARBA" id="ARBA00023002"/>
    </source>
</evidence>
<evidence type="ECO:0000256" key="1">
    <source>
        <dbReference type="ARBA" id="ARBA00006484"/>
    </source>
</evidence>
<dbReference type="OrthoDB" id="5786478at2"/>
<gene>
    <name evidence="5" type="ORF">DFR31_0182</name>
</gene>
<organism evidence="5 6">
    <name type="scientific">Alkalispirillum mobile</name>
    <dbReference type="NCBI Taxonomy" id="85925"/>
    <lineage>
        <taxon>Bacteria</taxon>
        <taxon>Pseudomonadati</taxon>
        <taxon>Pseudomonadota</taxon>
        <taxon>Gammaproteobacteria</taxon>
        <taxon>Chromatiales</taxon>
        <taxon>Ectothiorhodospiraceae</taxon>
        <taxon>Alkalispirillum</taxon>
    </lineage>
</organism>
<keyword evidence="2" id="KW-0521">NADP</keyword>